<protein>
    <recommendedName>
        <fullName evidence="5">ATP-dependent DNA helicase II subunit 1</fullName>
        <ecNumber evidence="4">3.6.4.12</ecNumber>
    </recommendedName>
    <alternativeName>
        <fullName evidence="17">ATP-dependent DNA helicase II subunit Ku70</fullName>
    </alternativeName>
</protein>
<dbReference type="Pfam" id="PF03731">
    <property type="entry name" value="Ku_N"/>
    <property type="match status" value="1"/>
</dbReference>
<dbReference type="Gene3D" id="4.10.970.10">
    <property type="entry name" value="Ku70, bridge and pillars"/>
    <property type="match status" value="1"/>
</dbReference>
<dbReference type="Proteomes" id="UP000191024">
    <property type="component" value="Chromosome G"/>
</dbReference>
<evidence type="ECO:0000256" key="6">
    <source>
        <dbReference type="ARBA" id="ARBA00022454"/>
    </source>
</evidence>
<dbReference type="Pfam" id="PF03730">
    <property type="entry name" value="Ku_C"/>
    <property type="match status" value="1"/>
</dbReference>
<gene>
    <name evidence="20" type="ORF">LAMI_0G01222G</name>
</gene>
<evidence type="ECO:0000256" key="18">
    <source>
        <dbReference type="PIRSR" id="PIRSR003033-1"/>
    </source>
</evidence>
<dbReference type="Pfam" id="PF02735">
    <property type="entry name" value="Ku"/>
    <property type="match status" value="1"/>
</dbReference>
<keyword evidence="12" id="KW-0779">Telomere</keyword>
<dbReference type="SUPFAM" id="SSF100939">
    <property type="entry name" value="SPOC domain-like"/>
    <property type="match status" value="1"/>
</dbReference>
<keyword evidence="6" id="KW-0158">Chromosome</keyword>
<evidence type="ECO:0000256" key="1">
    <source>
        <dbReference type="ARBA" id="ARBA00004123"/>
    </source>
</evidence>
<dbReference type="GO" id="GO:0003678">
    <property type="term" value="F:DNA helicase activity"/>
    <property type="evidence" value="ECO:0007669"/>
    <property type="project" value="UniProtKB-EC"/>
</dbReference>
<dbReference type="GO" id="GO:0043564">
    <property type="term" value="C:Ku70:Ku80 complex"/>
    <property type="evidence" value="ECO:0007669"/>
    <property type="project" value="InterPro"/>
</dbReference>
<dbReference type="InterPro" id="IPR047087">
    <property type="entry name" value="KU70_core_dom"/>
</dbReference>
<dbReference type="InterPro" id="IPR005161">
    <property type="entry name" value="Ku_N"/>
</dbReference>
<evidence type="ECO:0000256" key="13">
    <source>
        <dbReference type="ARBA" id="ARBA00023125"/>
    </source>
</evidence>
<keyword evidence="10" id="KW-0347">Helicase</keyword>
<dbReference type="GO" id="GO:0000723">
    <property type="term" value="P:telomere maintenance"/>
    <property type="evidence" value="ECO:0007669"/>
    <property type="project" value="InterPro"/>
</dbReference>
<dbReference type="InterPro" id="IPR016194">
    <property type="entry name" value="SPOC-like_C_dom_sf"/>
</dbReference>
<dbReference type="STRING" id="1230905.A0A1G4K7G3"/>
<keyword evidence="9" id="KW-0378">Hydrolase</keyword>
<dbReference type="GO" id="GO:0003690">
    <property type="term" value="F:double-stranded DNA binding"/>
    <property type="evidence" value="ECO:0007669"/>
    <property type="project" value="TreeGrafter"/>
</dbReference>
<evidence type="ECO:0000259" key="19">
    <source>
        <dbReference type="SMART" id="SM00559"/>
    </source>
</evidence>
<evidence type="ECO:0000256" key="4">
    <source>
        <dbReference type="ARBA" id="ARBA00012551"/>
    </source>
</evidence>
<evidence type="ECO:0000256" key="2">
    <source>
        <dbReference type="ARBA" id="ARBA00004574"/>
    </source>
</evidence>
<dbReference type="InterPro" id="IPR006165">
    <property type="entry name" value="Ku70"/>
</dbReference>
<reference evidence="20 21" key="1">
    <citation type="submission" date="2016-03" db="EMBL/GenBank/DDBJ databases">
        <authorList>
            <person name="Devillers H."/>
        </authorList>
    </citation>
    <scope>NUCLEOTIDE SEQUENCE [LARGE SCALE GENOMIC DNA]</scope>
    <source>
        <strain evidence="20">CBS 11717</strain>
    </source>
</reference>
<dbReference type="GO" id="GO:0016787">
    <property type="term" value="F:hydrolase activity"/>
    <property type="evidence" value="ECO:0007669"/>
    <property type="project" value="UniProtKB-KW"/>
</dbReference>
<keyword evidence="14" id="KW-0233">DNA recombination</keyword>
<feature type="active site" description="Schiff-base intermediate with DNA; for 5'-deoxyribose-5-phosphate lyase activity" evidence="18">
    <location>
        <position position="22"/>
    </location>
</feature>
<evidence type="ECO:0000256" key="8">
    <source>
        <dbReference type="ARBA" id="ARBA00022763"/>
    </source>
</evidence>
<dbReference type="Gene3D" id="1.10.1600.10">
    <property type="match status" value="1"/>
</dbReference>
<dbReference type="PIRSF" id="PIRSF003033">
    <property type="entry name" value="Ku70"/>
    <property type="match status" value="1"/>
</dbReference>
<evidence type="ECO:0000256" key="12">
    <source>
        <dbReference type="ARBA" id="ARBA00022895"/>
    </source>
</evidence>
<comment type="similarity">
    <text evidence="3">Belongs to the ku70 family.</text>
</comment>
<evidence type="ECO:0000313" key="20">
    <source>
        <dbReference type="EMBL" id="SCU99845.1"/>
    </source>
</evidence>
<evidence type="ECO:0000256" key="5">
    <source>
        <dbReference type="ARBA" id="ARBA00021796"/>
    </source>
</evidence>
<dbReference type="GO" id="GO:0003684">
    <property type="term" value="F:damaged DNA binding"/>
    <property type="evidence" value="ECO:0007669"/>
    <property type="project" value="InterPro"/>
</dbReference>
<dbReference type="AlphaFoldDB" id="A0A1G4K7G3"/>
<evidence type="ECO:0000256" key="14">
    <source>
        <dbReference type="ARBA" id="ARBA00023172"/>
    </source>
</evidence>
<dbReference type="EMBL" id="LT598469">
    <property type="protein sequence ID" value="SCU99845.1"/>
    <property type="molecule type" value="Genomic_DNA"/>
</dbReference>
<dbReference type="Gene3D" id="3.40.50.410">
    <property type="entry name" value="von Willebrand factor, type A domain"/>
    <property type="match status" value="1"/>
</dbReference>
<dbReference type="InterPro" id="IPR027388">
    <property type="entry name" value="Ku70_bridge/pillars_dom_sf"/>
</dbReference>
<dbReference type="GO" id="GO:0042162">
    <property type="term" value="F:telomeric DNA binding"/>
    <property type="evidence" value="ECO:0007669"/>
    <property type="project" value="InterPro"/>
</dbReference>
<keyword evidence="15" id="KW-0234">DNA repair</keyword>
<dbReference type="OrthoDB" id="3249161at2759"/>
<dbReference type="SUPFAM" id="SSF53300">
    <property type="entry name" value="vWA-like"/>
    <property type="match status" value="1"/>
</dbReference>
<evidence type="ECO:0000256" key="11">
    <source>
        <dbReference type="ARBA" id="ARBA00022840"/>
    </source>
</evidence>
<evidence type="ECO:0000313" key="21">
    <source>
        <dbReference type="Proteomes" id="UP000191024"/>
    </source>
</evidence>
<dbReference type="SMART" id="SM00559">
    <property type="entry name" value="Ku78"/>
    <property type="match status" value="1"/>
</dbReference>
<keyword evidence="21" id="KW-1185">Reference proteome</keyword>
<sequence length="584" mass="67538">MEYASDVIQDARKKEELSKYQKYEIHEGILFCIELSRAMFEESPDVGKPQLVEILETLLEVMSQVIITLPSTGIGCYFFRCENKGARNGIYEYLPLRDVNAKALKTLSDLLDDIQTGIMTLESEFPLANGKTGYLEDVFTVMQEQFLADVAGQKAFNNKKIFLFTDNDTPPECTDARATSRIRKVVDDLDDYHINFVPFFLGSKAKPFDQSFYHDILRLGSRAQPSEDLPNASAPVIPPLNVRDMKSRALRKKEIKRIRFQCPFILDEKSDFLVSLKGYTIVSHEKPGTKYQLVYDHEGMRKKAHSTRKYLDNTTGEDVTESTTRVYKFGETDIELSSEQMQEISETYSKHESFLKLIGFRSSTDCLFYYSSISSSSFVVPDETKFEGSIRTMASMFRIMRQKQQAAIVWGKLKSNSSPGLYALATTDDFDRNEGFYLTRLPFIDEIRKFPSSLPTKDLLTTDEYNQMCKITETIVSYYVLRRRYKASEFQNPNLQNHFNLLHDYLLQVEDVKNQDEEEQLLEKDDTLKKLYQIRQKILDSSEAKDSTKARLSQYVKAWNSVYNREFNLESNFQSEKGSKRPKK</sequence>
<name>A0A1G4K7G3_9SACH</name>
<keyword evidence="16" id="KW-0539">Nucleus</keyword>
<dbReference type="EC" id="3.6.4.12" evidence="4"/>
<organism evidence="20 21">
    <name type="scientific">Lachancea mirantina</name>
    <dbReference type="NCBI Taxonomy" id="1230905"/>
    <lineage>
        <taxon>Eukaryota</taxon>
        <taxon>Fungi</taxon>
        <taxon>Dikarya</taxon>
        <taxon>Ascomycota</taxon>
        <taxon>Saccharomycotina</taxon>
        <taxon>Saccharomycetes</taxon>
        <taxon>Saccharomycetales</taxon>
        <taxon>Saccharomycetaceae</taxon>
        <taxon>Lachancea</taxon>
    </lineage>
</organism>
<dbReference type="Gene3D" id="2.40.290.10">
    <property type="match status" value="1"/>
</dbReference>
<dbReference type="InterPro" id="IPR006164">
    <property type="entry name" value="DNA_bd_Ku70/Ku80"/>
</dbReference>
<dbReference type="PANTHER" id="PTHR12604:SF2">
    <property type="entry name" value="X-RAY REPAIR CROSS-COMPLEMENTING PROTEIN 6"/>
    <property type="match status" value="1"/>
</dbReference>
<evidence type="ECO:0000256" key="16">
    <source>
        <dbReference type="ARBA" id="ARBA00023242"/>
    </source>
</evidence>
<dbReference type="GO" id="GO:0006310">
    <property type="term" value="P:DNA recombination"/>
    <property type="evidence" value="ECO:0007669"/>
    <property type="project" value="UniProtKB-KW"/>
</dbReference>
<dbReference type="CDD" id="cd00788">
    <property type="entry name" value="KU70"/>
    <property type="match status" value="1"/>
</dbReference>
<dbReference type="GO" id="GO:0005524">
    <property type="term" value="F:ATP binding"/>
    <property type="evidence" value="ECO:0007669"/>
    <property type="project" value="UniProtKB-KW"/>
</dbReference>
<evidence type="ECO:0000256" key="17">
    <source>
        <dbReference type="ARBA" id="ARBA00031811"/>
    </source>
</evidence>
<keyword evidence="8" id="KW-0227">DNA damage</keyword>
<keyword evidence="7" id="KW-0547">Nucleotide-binding</keyword>
<feature type="domain" description="Ku" evidence="19">
    <location>
        <begin position="315"/>
        <end position="458"/>
    </location>
</feature>
<evidence type="ECO:0000256" key="10">
    <source>
        <dbReference type="ARBA" id="ARBA00022806"/>
    </source>
</evidence>
<dbReference type="GO" id="GO:0000781">
    <property type="term" value="C:chromosome, telomeric region"/>
    <property type="evidence" value="ECO:0007669"/>
    <property type="project" value="UniProtKB-SubCell"/>
</dbReference>
<evidence type="ECO:0000256" key="7">
    <source>
        <dbReference type="ARBA" id="ARBA00022741"/>
    </source>
</evidence>
<dbReference type="PANTHER" id="PTHR12604">
    <property type="entry name" value="KU AUTOANTIGEN DNA HELICASE"/>
    <property type="match status" value="1"/>
</dbReference>
<proteinExistence type="inferred from homology"/>
<evidence type="ECO:0000256" key="15">
    <source>
        <dbReference type="ARBA" id="ARBA00023204"/>
    </source>
</evidence>
<comment type="subcellular location">
    <subcellularLocation>
        <location evidence="2">Chromosome</location>
        <location evidence="2">Telomere</location>
    </subcellularLocation>
    <subcellularLocation>
        <location evidence="1">Nucleus</location>
    </subcellularLocation>
</comment>
<accession>A0A1G4K7G3</accession>
<dbReference type="GO" id="GO:0006303">
    <property type="term" value="P:double-strand break repair via nonhomologous end joining"/>
    <property type="evidence" value="ECO:0007669"/>
    <property type="project" value="InterPro"/>
</dbReference>
<keyword evidence="13" id="KW-0238">DNA-binding</keyword>
<keyword evidence="11" id="KW-0067">ATP-binding</keyword>
<evidence type="ECO:0000256" key="9">
    <source>
        <dbReference type="ARBA" id="ARBA00022801"/>
    </source>
</evidence>
<dbReference type="InterPro" id="IPR036465">
    <property type="entry name" value="vWFA_dom_sf"/>
</dbReference>
<dbReference type="InterPro" id="IPR005160">
    <property type="entry name" value="Ku_C"/>
</dbReference>
<evidence type="ECO:0000256" key="3">
    <source>
        <dbReference type="ARBA" id="ARBA00005240"/>
    </source>
</evidence>